<feature type="active site" evidence="4">
    <location>
        <position position="36"/>
    </location>
</feature>
<protein>
    <recommendedName>
        <fullName evidence="5">Glutathione peroxidase</fullName>
    </recommendedName>
</protein>
<dbReference type="InterPro" id="IPR036249">
    <property type="entry name" value="Thioredoxin-like_sf"/>
</dbReference>
<dbReference type="OrthoDB" id="446890at2759"/>
<organism evidence="6 7">
    <name type="scientific">Vairimorpha ceranae</name>
    <dbReference type="NCBI Taxonomy" id="40302"/>
    <lineage>
        <taxon>Eukaryota</taxon>
        <taxon>Fungi</taxon>
        <taxon>Fungi incertae sedis</taxon>
        <taxon>Microsporidia</taxon>
        <taxon>Nosematidae</taxon>
        <taxon>Vairimorpha</taxon>
    </lineage>
</organism>
<dbReference type="AlphaFoldDB" id="A0A0F9ZBG1"/>
<dbReference type="Gene3D" id="3.40.30.10">
    <property type="entry name" value="Glutaredoxin"/>
    <property type="match status" value="1"/>
</dbReference>
<evidence type="ECO:0000256" key="4">
    <source>
        <dbReference type="PIRSR" id="PIRSR000303-1"/>
    </source>
</evidence>
<evidence type="ECO:0000313" key="6">
    <source>
        <dbReference type="EMBL" id="KKO75034.1"/>
    </source>
</evidence>
<evidence type="ECO:0000256" key="3">
    <source>
        <dbReference type="ARBA" id="ARBA00023002"/>
    </source>
</evidence>
<dbReference type="VEuPathDB" id="MicrosporidiaDB:G9O61_00g018840"/>
<evidence type="ECO:0000256" key="1">
    <source>
        <dbReference type="ARBA" id="ARBA00006926"/>
    </source>
</evidence>
<dbReference type="InterPro" id="IPR000889">
    <property type="entry name" value="Glutathione_peroxidase"/>
</dbReference>
<dbReference type="Pfam" id="PF00255">
    <property type="entry name" value="GSHPx"/>
    <property type="match status" value="1"/>
</dbReference>
<reference evidence="6 7" key="1">
    <citation type="journal article" date="2015" name="Environ. Microbiol.">
        <title>Genome analyses suggest the presence of polyploidy and recent human-driven expansions in eight global populations of the honeybee pathogen Nosema ceranae.</title>
        <authorList>
            <person name="Pelin A."/>
            <person name="Selman M."/>
            <person name="Aris-Brosou S."/>
            <person name="Farinelli L."/>
            <person name="Corradi N."/>
        </authorList>
    </citation>
    <scope>NUCLEOTIDE SEQUENCE [LARGE SCALE GENOMIC DNA]</scope>
    <source>
        <strain evidence="6 7">PA08 1199</strain>
    </source>
</reference>
<dbReference type="GeneID" id="36320215"/>
<dbReference type="PANTHER" id="PTHR11592">
    <property type="entry name" value="GLUTATHIONE PEROXIDASE"/>
    <property type="match status" value="1"/>
</dbReference>
<dbReference type="PRINTS" id="PR01011">
    <property type="entry name" value="GLUTPROXDASE"/>
</dbReference>
<evidence type="ECO:0000313" key="7">
    <source>
        <dbReference type="Proteomes" id="UP000034350"/>
    </source>
</evidence>
<dbReference type="GO" id="GO:0006979">
    <property type="term" value="P:response to oxidative stress"/>
    <property type="evidence" value="ECO:0007669"/>
    <property type="project" value="InterPro"/>
</dbReference>
<proteinExistence type="inferred from homology"/>
<dbReference type="PANTHER" id="PTHR11592:SF78">
    <property type="entry name" value="GLUTATHIONE PEROXIDASE"/>
    <property type="match status" value="1"/>
</dbReference>
<dbReference type="VEuPathDB" id="MicrosporidiaDB:AAJ76_3500027978"/>
<keyword evidence="7" id="KW-1185">Reference proteome</keyword>
<dbReference type="PIRSF" id="PIRSF000303">
    <property type="entry name" value="Glutathion_perox"/>
    <property type="match status" value="1"/>
</dbReference>
<evidence type="ECO:0000256" key="2">
    <source>
        <dbReference type="ARBA" id="ARBA00022559"/>
    </source>
</evidence>
<dbReference type="SUPFAM" id="SSF52833">
    <property type="entry name" value="Thioredoxin-like"/>
    <property type="match status" value="1"/>
</dbReference>
<dbReference type="Proteomes" id="UP000034350">
    <property type="component" value="Unassembled WGS sequence"/>
</dbReference>
<dbReference type="RefSeq" id="XP_024330776.1">
    <property type="nucleotide sequence ID" value="XM_024475280.1"/>
</dbReference>
<dbReference type="GO" id="GO:0004601">
    <property type="term" value="F:peroxidase activity"/>
    <property type="evidence" value="ECO:0007669"/>
    <property type="project" value="UniProtKB-KW"/>
</dbReference>
<evidence type="ECO:0000256" key="5">
    <source>
        <dbReference type="RuleBase" id="RU000499"/>
    </source>
</evidence>
<gene>
    <name evidence="6" type="ORF">AAJ76_3500027978</name>
</gene>
<dbReference type="VEuPathDB" id="MicrosporidiaDB:NCER_101139"/>
<accession>A0A0F9ZBG1</accession>
<comment type="caution">
    <text evidence="6">The sequence shown here is derived from an EMBL/GenBank/DDBJ whole genome shotgun (WGS) entry which is preliminary data.</text>
</comment>
<dbReference type="PROSITE" id="PS51355">
    <property type="entry name" value="GLUTATHIONE_PEROXID_3"/>
    <property type="match status" value="1"/>
</dbReference>
<comment type="similarity">
    <text evidence="1 5">Belongs to the glutathione peroxidase family.</text>
</comment>
<name>A0A0F9ZBG1_9MICR</name>
<sequence>MSEFYSLNAVDSKQSLVEFSIFKNNVVIISNVATYCKLAKSNYDSFKQLTDEFYDKGLRVLLFPCSQFLNQESGDIETIRNYAHSISDKFIVFDKVNVFGSQKDPVFKYLTDNSSESFFKFVKWNFTKWVVKDGKILKRYGPTEVIKCEDIKDLFE</sequence>
<dbReference type="EMBL" id="JPQZ01000035">
    <property type="protein sequence ID" value="KKO75034.1"/>
    <property type="molecule type" value="Genomic_DNA"/>
</dbReference>
<keyword evidence="3 5" id="KW-0560">Oxidoreductase</keyword>
<dbReference type="OMA" id="QCGLTKQ"/>
<keyword evidence="2 5" id="KW-0575">Peroxidase</keyword>